<name>A0A139WML7_TRICA</name>
<dbReference type="SMART" id="SM00184">
    <property type="entry name" value="RING"/>
    <property type="match status" value="1"/>
</dbReference>
<evidence type="ECO:0000256" key="2">
    <source>
        <dbReference type="ARBA" id="ARBA00022833"/>
    </source>
</evidence>
<evidence type="ECO:0000256" key="4">
    <source>
        <dbReference type="SAM" id="Phobius"/>
    </source>
</evidence>
<dbReference type="SUPFAM" id="SSF57850">
    <property type="entry name" value="RING/U-box"/>
    <property type="match status" value="1"/>
</dbReference>
<keyword evidence="4" id="KW-1133">Transmembrane helix</keyword>
<dbReference type="PANTHER" id="PTHR22765">
    <property type="entry name" value="RING FINGER AND PROTEASE ASSOCIATED DOMAIN-CONTAINING"/>
    <property type="match status" value="1"/>
</dbReference>
<evidence type="ECO:0000313" key="7">
    <source>
        <dbReference type="Proteomes" id="UP000007266"/>
    </source>
</evidence>
<keyword evidence="7" id="KW-1185">Reference proteome</keyword>
<dbReference type="InterPro" id="IPR013083">
    <property type="entry name" value="Znf_RING/FYVE/PHD"/>
</dbReference>
<dbReference type="OrthoDB" id="6655791at2759"/>
<feature type="domain" description="RING-type" evidence="5">
    <location>
        <begin position="72"/>
        <end position="113"/>
    </location>
</feature>
<gene>
    <name evidence="6" type="primary">AUGUSTUS-3.0.2_32060</name>
    <name evidence="6" type="ORF">TcasGA2_TC032060</name>
</gene>
<protein>
    <submittedName>
        <fullName evidence="6">Protein goliath-like Protein</fullName>
    </submittedName>
</protein>
<dbReference type="PROSITE" id="PS50089">
    <property type="entry name" value="ZF_RING_2"/>
    <property type="match status" value="1"/>
</dbReference>
<keyword evidence="1 3" id="KW-0479">Metal-binding</keyword>
<organism evidence="6 7">
    <name type="scientific">Tribolium castaneum</name>
    <name type="common">Red flour beetle</name>
    <dbReference type="NCBI Taxonomy" id="7070"/>
    <lineage>
        <taxon>Eukaryota</taxon>
        <taxon>Metazoa</taxon>
        <taxon>Ecdysozoa</taxon>
        <taxon>Arthropoda</taxon>
        <taxon>Hexapoda</taxon>
        <taxon>Insecta</taxon>
        <taxon>Pterygota</taxon>
        <taxon>Neoptera</taxon>
        <taxon>Endopterygota</taxon>
        <taxon>Coleoptera</taxon>
        <taxon>Polyphaga</taxon>
        <taxon>Cucujiformia</taxon>
        <taxon>Tenebrionidae</taxon>
        <taxon>Tenebrionidae incertae sedis</taxon>
        <taxon>Tribolium</taxon>
    </lineage>
</organism>
<keyword evidence="2" id="KW-0862">Zinc</keyword>
<dbReference type="Gene3D" id="3.30.40.10">
    <property type="entry name" value="Zinc/RING finger domain, C3HC4 (zinc finger)"/>
    <property type="match status" value="1"/>
</dbReference>
<keyword evidence="1 3" id="KW-0863">Zinc-finger</keyword>
<dbReference type="GO" id="GO:0008270">
    <property type="term" value="F:zinc ion binding"/>
    <property type="evidence" value="ECO:0007669"/>
    <property type="project" value="UniProtKB-KW"/>
</dbReference>
<dbReference type="InParanoid" id="A0A139WML7"/>
<keyword evidence="4" id="KW-0472">Membrane</keyword>
<dbReference type="InterPro" id="IPR051826">
    <property type="entry name" value="E3_ubiquitin-ligase_domain"/>
</dbReference>
<dbReference type="InterPro" id="IPR001841">
    <property type="entry name" value="Znf_RING"/>
</dbReference>
<sequence>MGVQGIVLMTAMVFAIGLAIYEVYTARNNTASCHQSDNKYTYVYTPRVQERTPDTADTGKNKKKRRNSVPECVICCEPLPEGDGGIILPCKHKFHDQCITRWFKENRSCPVCRKCA</sequence>
<dbReference type="STRING" id="7070.A0A139WML7"/>
<dbReference type="EMBL" id="KQ971312">
    <property type="protein sequence ID" value="KYB29091.1"/>
    <property type="molecule type" value="Genomic_DNA"/>
</dbReference>
<reference evidence="6 7" key="2">
    <citation type="journal article" date="2010" name="Nucleic Acids Res.">
        <title>BeetleBase in 2010: revisions to provide comprehensive genomic information for Tribolium castaneum.</title>
        <authorList>
            <person name="Kim H.S."/>
            <person name="Murphy T."/>
            <person name="Xia J."/>
            <person name="Caragea D."/>
            <person name="Park Y."/>
            <person name="Beeman R.W."/>
            <person name="Lorenzen M.D."/>
            <person name="Butcher S."/>
            <person name="Manak J.R."/>
            <person name="Brown S.J."/>
        </authorList>
    </citation>
    <scope>GENOME REANNOTATION</scope>
    <source>
        <strain evidence="6 7">Georgia GA2</strain>
    </source>
</reference>
<dbReference type="Proteomes" id="UP000007266">
    <property type="component" value="Linkage group 2"/>
</dbReference>
<evidence type="ECO:0000259" key="5">
    <source>
        <dbReference type="PROSITE" id="PS50089"/>
    </source>
</evidence>
<feature type="transmembrane region" description="Helical" evidence="4">
    <location>
        <begin position="6"/>
        <end position="24"/>
    </location>
</feature>
<keyword evidence="4" id="KW-0812">Transmembrane</keyword>
<proteinExistence type="predicted"/>
<evidence type="ECO:0000313" key="6">
    <source>
        <dbReference type="EMBL" id="KYB29091.1"/>
    </source>
</evidence>
<reference evidence="6 7" key="1">
    <citation type="journal article" date="2008" name="Nature">
        <title>The genome of the model beetle and pest Tribolium castaneum.</title>
        <authorList>
            <consortium name="Tribolium Genome Sequencing Consortium"/>
            <person name="Richards S."/>
            <person name="Gibbs R.A."/>
            <person name="Weinstock G.M."/>
            <person name="Brown S.J."/>
            <person name="Denell R."/>
            <person name="Beeman R.W."/>
            <person name="Gibbs R."/>
            <person name="Beeman R.W."/>
            <person name="Brown S.J."/>
            <person name="Bucher G."/>
            <person name="Friedrich M."/>
            <person name="Grimmelikhuijzen C.J."/>
            <person name="Klingler M."/>
            <person name="Lorenzen M."/>
            <person name="Richards S."/>
            <person name="Roth S."/>
            <person name="Schroder R."/>
            <person name="Tautz D."/>
            <person name="Zdobnov E.M."/>
            <person name="Muzny D."/>
            <person name="Gibbs R.A."/>
            <person name="Weinstock G.M."/>
            <person name="Attaway T."/>
            <person name="Bell S."/>
            <person name="Buhay C.J."/>
            <person name="Chandrabose M.N."/>
            <person name="Chavez D."/>
            <person name="Clerk-Blankenburg K.P."/>
            <person name="Cree A."/>
            <person name="Dao M."/>
            <person name="Davis C."/>
            <person name="Chacko J."/>
            <person name="Dinh H."/>
            <person name="Dugan-Rocha S."/>
            <person name="Fowler G."/>
            <person name="Garner T.T."/>
            <person name="Garnes J."/>
            <person name="Gnirke A."/>
            <person name="Hawes A."/>
            <person name="Hernandez J."/>
            <person name="Hines S."/>
            <person name="Holder M."/>
            <person name="Hume J."/>
            <person name="Jhangiani S.N."/>
            <person name="Joshi V."/>
            <person name="Khan Z.M."/>
            <person name="Jackson L."/>
            <person name="Kovar C."/>
            <person name="Kowis A."/>
            <person name="Lee S."/>
            <person name="Lewis L.R."/>
            <person name="Margolis J."/>
            <person name="Morgan M."/>
            <person name="Nazareth L.V."/>
            <person name="Nguyen N."/>
            <person name="Okwuonu G."/>
            <person name="Parker D."/>
            <person name="Richards S."/>
            <person name="Ruiz S.J."/>
            <person name="Santibanez J."/>
            <person name="Savard J."/>
            <person name="Scherer S.E."/>
            <person name="Schneider B."/>
            <person name="Sodergren E."/>
            <person name="Tautz D."/>
            <person name="Vattahil S."/>
            <person name="Villasana D."/>
            <person name="White C.S."/>
            <person name="Wright R."/>
            <person name="Park Y."/>
            <person name="Beeman R.W."/>
            <person name="Lord J."/>
            <person name="Oppert B."/>
            <person name="Lorenzen M."/>
            <person name="Brown S."/>
            <person name="Wang L."/>
            <person name="Savard J."/>
            <person name="Tautz D."/>
            <person name="Richards S."/>
            <person name="Weinstock G."/>
            <person name="Gibbs R.A."/>
            <person name="Liu Y."/>
            <person name="Worley K."/>
            <person name="Weinstock G."/>
            <person name="Elsik C.G."/>
            <person name="Reese J.T."/>
            <person name="Elhaik E."/>
            <person name="Landan G."/>
            <person name="Graur D."/>
            <person name="Arensburger P."/>
            <person name="Atkinson P."/>
            <person name="Beeman R.W."/>
            <person name="Beidler J."/>
            <person name="Brown S.J."/>
            <person name="Demuth J.P."/>
            <person name="Drury D.W."/>
            <person name="Du Y.Z."/>
            <person name="Fujiwara H."/>
            <person name="Lorenzen M."/>
            <person name="Maselli V."/>
            <person name="Osanai M."/>
            <person name="Park Y."/>
            <person name="Robertson H.M."/>
            <person name="Tu Z."/>
            <person name="Wang J.J."/>
            <person name="Wang S."/>
            <person name="Richards S."/>
            <person name="Song H."/>
            <person name="Zhang L."/>
            <person name="Sodergren E."/>
            <person name="Werner D."/>
            <person name="Stanke M."/>
            <person name="Morgenstern B."/>
            <person name="Solovyev V."/>
            <person name="Kosarev P."/>
            <person name="Brown G."/>
            <person name="Chen H.C."/>
            <person name="Ermolaeva O."/>
            <person name="Hlavina W."/>
            <person name="Kapustin Y."/>
            <person name="Kiryutin B."/>
            <person name="Kitts P."/>
            <person name="Maglott D."/>
            <person name="Pruitt K."/>
            <person name="Sapojnikov V."/>
            <person name="Souvorov A."/>
            <person name="Mackey A.J."/>
            <person name="Waterhouse R.M."/>
            <person name="Wyder S."/>
            <person name="Zdobnov E.M."/>
            <person name="Zdobnov E.M."/>
            <person name="Wyder S."/>
            <person name="Kriventseva E.V."/>
            <person name="Kadowaki T."/>
            <person name="Bork P."/>
            <person name="Aranda M."/>
            <person name="Bao R."/>
            <person name="Beermann A."/>
            <person name="Berns N."/>
            <person name="Bolognesi R."/>
            <person name="Bonneton F."/>
            <person name="Bopp D."/>
            <person name="Brown S.J."/>
            <person name="Bucher G."/>
            <person name="Butts T."/>
            <person name="Chaumot A."/>
            <person name="Denell R.E."/>
            <person name="Ferrier D.E."/>
            <person name="Friedrich M."/>
            <person name="Gordon C.M."/>
            <person name="Jindra M."/>
            <person name="Klingler M."/>
            <person name="Lan Q."/>
            <person name="Lattorff H.M."/>
            <person name="Laudet V."/>
            <person name="von Levetsow C."/>
            <person name="Liu Z."/>
            <person name="Lutz R."/>
            <person name="Lynch J.A."/>
            <person name="da Fonseca R.N."/>
            <person name="Posnien N."/>
            <person name="Reuter R."/>
            <person name="Roth S."/>
            <person name="Savard J."/>
            <person name="Schinko J.B."/>
            <person name="Schmitt C."/>
            <person name="Schoppmeier M."/>
            <person name="Schroder R."/>
            <person name="Shippy T.D."/>
            <person name="Simonnet F."/>
            <person name="Marques-Souza H."/>
            <person name="Tautz D."/>
            <person name="Tomoyasu Y."/>
            <person name="Trauner J."/>
            <person name="Van der Zee M."/>
            <person name="Vervoort M."/>
            <person name="Wittkopp N."/>
            <person name="Wimmer E.A."/>
            <person name="Yang X."/>
            <person name="Jones A.K."/>
            <person name="Sattelle D.B."/>
            <person name="Ebert P.R."/>
            <person name="Nelson D."/>
            <person name="Scott J.G."/>
            <person name="Beeman R.W."/>
            <person name="Muthukrishnan S."/>
            <person name="Kramer K.J."/>
            <person name="Arakane Y."/>
            <person name="Beeman R.W."/>
            <person name="Zhu Q."/>
            <person name="Hogenkamp D."/>
            <person name="Dixit R."/>
            <person name="Oppert B."/>
            <person name="Jiang H."/>
            <person name="Zou Z."/>
            <person name="Marshall J."/>
            <person name="Elpidina E."/>
            <person name="Vinokurov K."/>
            <person name="Oppert C."/>
            <person name="Zou Z."/>
            <person name="Evans J."/>
            <person name="Lu Z."/>
            <person name="Zhao P."/>
            <person name="Sumathipala N."/>
            <person name="Altincicek B."/>
            <person name="Vilcinskas A."/>
            <person name="Williams M."/>
            <person name="Hultmark D."/>
            <person name="Hetru C."/>
            <person name="Jiang H."/>
            <person name="Grimmelikhuijzen C.J."/>
            <person name="Hauser F."/>
            <person name="Cazzamali G."/>
            <person name="Williamson M."/>
            <person name="Park Y."/>
            <person name="Li B."/>
            <person name="Tanaka Y."/>
            <person name="Predel R."/>
            <person name="Neupert S."/>
            <person name="Schachtner J."/>
            <person name="Verleyen P."/>
            <person name="Raible F."/>
            <person name="Bork P."/>
            <person name="Friedrich M."/>
            <person name="Walden K.K."/>
            <person name="Robertson H.M."/>
            <person name="Angeli S."/>
            <person name="Foret S."/>
            <person name="Bucher G."/>
            <person name="Schuetz S."/>
            <person name="Maleszka R."/>
            <person name="Wimmer E.A."/>
            <person name="Beeman R.W."/>
            <person name="Lorenzen M."/>
            <person name="Tomoyasu Y."/>
            <person name="Miller S.C."/>
            <person name="Grossmann D."/>
            <person name="Bucher G."/>
        </authorList>
    </citation>
    <scope>NUCLEOTIDE SEQUENCE [LARGE SCALE GENOMIC DNA]</scope>
    <source>
        <strain evidence="6 7">Georgia GA2</strain>
    </source>
</reference>
<dbReference type="AlphaFoldDB" id="A0A139WML7"/>
<evidence type="ECO:0000256" key="3">
    <source>
        <dbReference type="PROSITE-ProRule" id="PRU00175"/>
    </source>
</evidence>
<dbReference type="KEGG" id="tca:103315164"/>
<dbReference type="Pfam" id="PF13639">
    <property type="entry name" value="zf-RING_2"/>
    <property type="match status" value="1"/>
</dbReference>
<accession>A0A139WML7</accession>
<evidence type="ECO:0000256" key="1">
    <source>
        <dbReference type="ARBA" id="ARBA00022771"/>
    </source>
</evidence>